<dbReference type="Pfam" id="PF02245">
    <property type="entry name" value="Pur_DNA_glyco"/>
    <property type="match status" value="1"/>
</dbReference>
<protein>
    <recommendedName>
        <fullName evidence="5">Putative 3-methyladenine DNA glycosylase</fullName>
        <ecNumber evidence="5">3.2.2.-</ecNumber>
    </recommendedName>
</protein>
<evidence type="ECO:0000313" key="6">
    <source>
        <dbReference type="EMBL" id="NSL85917.1"/>
    </source>
</evidence>
<dbReference type="EC" id="3.2.2.-" evidence="5"/>
<evidence type="ECO:0000256" key="5">
    <source>
        <dbReference type="HAMAP-Rule" id="MF_00527"/>
    </source>
</evidence>
<keyword evidence="2 5" id="KW-0227">DNA damage</keyword>
<dbReference type="FunFam" id="3.10.300.10:FF:000001">
    <property type="entry name" value="Putative 3-methyladenine DNA glycosylase"/>
    <property type="match status" value="1"/>
</dbReference>
<dbReference type="CDD" id="cd00540">
    <property type="entry name" value="AAG"/>
    <property type="match status" value="1"/>
</dbReference>
<evidence type="ECO:0000256" key="1">
    <source>
        <dbReference type="ARBA" id="ARBA00009232"/>
    </source>
</evidence>
<dbReference type="Proteomes" id="UP000281028">
    <property type="component" value="Unassembled WGS sequence"/>
</dbReference>
<dbReference type="OrthoDB" id="9794313at2"/>
<gene>
    <name evidence="6" type="ORF">ECE50_003680</name>
</gene>
<keyword evidence="7" id="KW-1185">Reference proteome</keyword>
<dbReference type="Gene3D" id="3.10.300.10">
    <property type="entry name" value="Methylpurine-DNA glycosylase (MPG)"/>
    <property type="match status" value="1"/>
</dbReference>
<evidence type="ECO:0000313" key="7">
    <source>
        <dbReference type="Proteomes" id="UP000281028"/>
    </source>
</evidence>
<keyword evidence="3 5" id="KW-0378">Hydrolase</keyword>
<dbReference type="PANTHER" id="PTHR10429:SF0">
    <property type="entry name" value="DNA-3-METHYLADENINE GLYCOSYLASE"/>
    <property type="match status" value="1"/>
</dbReference>
<proteinExistence type="inferred from homology"/>
<evidence type="ECO:0000256" key="2">
    <source>
        <dbReference type="ARBA" id="ARBA00022763"/>
    </source>
</evidence>
<keyword evidence="4 5" id="KW-0234">DNA repair</keyword>
<dbReference type="InterPro" id="IPR011034">
    <property type="entry name" value="Formyl_transferase-like_C_sf"/>
</dbReference>
<accession>A0A3S1CYM6</accession>
<dbReference type="GO" id="GO:0006284">
    <property type="term" value="P:base-excision repair"/>
    <property type="evidence" value="ECO:0007669"/>
    <property type="project" value="InterPro"/>
</dbReference>
<dbReference type="NCBIfam" id="TIGR00567">
    <property type="entry name" value="3mg"/>
    <property type="match status" value="1"/>
</dbReference>
<dbReference type="SUPFAM" id="SSF50486">
    <property type="entry name" value="FMT C-terminal domain-like"/>
    <property type="match status" value="1"/>
</dbReference>
<organism evidence="6 7">
    <name type="scientific">Chitinophaga solisilvae</name>
    <dbReference type="NCBI Taxonomy" id="1233460"/>
    <lineage>
        <taxon>Bacteria</taxon>
        <taxon>Pseudomonadati</taxon>
        <taxon>Bacteroidota</taxon>
        <taxon>Chitinophagia</taxon>
        <taxon>Chitinophagales</taxon>
        <taxon>Chitinophagaceae</taxon>
        <taxon>Chitinophaga</taxon>
    </lineage>
</organism>
<dbReference type="InterPro" id="IPR003180">
    <property type="entry name" value="MPG"/>
</dbReference>
<comment type="similarity">
    <text evidence="1 5">Belongs to the DNA glycosylase MPG family.</text>
</comment>
<name>A0A3S1CYM6_9BACT</name>
<evidence type="ECO:0000256" key="3">
    <source>
        <dbReference type="ARBA" id="ARBA00022801"/>
    </source>
</evidence>
<dbReference type="AlphaFoldDB" id="A0A3S1CYM6"/>
<dbReference type="EMBL" id="RIAR02000001">
    <property type="protein sequence ID" value="NSL85917.1"/>
    <property type="molecule type" value="Genomic_DNA"/>
</dbReference>
<dbReference type="GO" id="GO:0003905">
    <property type="term" value="F:alkylbase DNA N-glycosylase activity"/>
    <property type="evidence" value="ECO:0007669"/>
    <property type="project" value="InterPro"/>
</dbReference>
<reference evidence="6" key="1">
    <citation type="submission" date="2020-05" db="EMBL/GenBank/DDBJ databases">
        <title>Chitinophaga laudate sp. nov., isolated from a tropical peat swamp.</title>
        <authorList>
            <person name="Goh C.B.S."/>
            <person name="Lee M.S."/>
            <person name="Parimannan S."/>
            <person name="Pasbakhsh P."/>
            <person name="Yule C.M."/>
            <person name="Rajandas H."/>
            <person name="Loke S."/>
            <person name="Croft L."/>
            <person name="Tan J.B.L."/>
        </authorList>
    </citation>
    <scope>NUCLEOTIDE SEQUENCE</scope>
    <source>
        <strain evidence="6">Mgbs1</strain>
    </source>
</reference>
<dbReference type="InterPro" id="IPR036995">
    <property type="entry name" value="MPG_sf"/>
</dbReference>
<sequence>MSKLPVTFYRQQDVTVIARQLLGQHLVTNINGERTSGIIVETEAYAGITDRASHAWNNRRTKRTGIMYAAGGVSYIYLCYGIHYLFNVVTNIQDVPDAVLIRALQPLEGLPLMQARYQHKIRPSYTSGPGNLCKALGIDPSFNGESLNGHKVWIEAGSRIPDAQIVATPRIGVQYAGEDALRLYRYYVEGNRWVSQGK</sequence>
<dbReference type="GO" id="GO:0003677">
    <property type="term" value="F:DNA binding"/>
    <property type="evidence" value="ECO:0007669"/>
    <property type="project" value="InterPro"/>
</dbReference>
<dbReference type="PANTHER" id="PTHR10429">
    <property type="entry name" value="DNA-3-METHYLADENINE GLYCOSYLASE"/>
    <property type="match status" value="1"/>
</dbReference>
<evidence type="ECO:0000256" key="4">
    <source>
        <dbReference type="ARBA" id="ARBA00023204"/>
    </source>
</evidence>
<dbReference type="HAMAP" id="MF_00527">
    <property type="entry name" value="3MGH"/>
    <property type="match status" value="1"/>
</dbReference>
<comment type="caution">
    <text evidence="6">The sequence shown here is derived from an EMBL/GenBank/DDBJ whole genome shotgun (WGS) entry which is preliminary data.</text>
</comment>